<dbReference type="Proteomes" id="UP000663880">
    <property type="component" value="Unassembled WGS sequence"/>
</dbReference>
<dbReference type="PANTHER" id="PTHR41967:SF6">
    <property type="entry name" value="FI19406P1-RELATED"/>
    <property type="match status" value="1"/>
</dbReference>
<protein>
    <recommendedName>
        <fullName evidence="5">DUF4771 domain-containing protein</fullName>
    </recommendedName>
</protein>
<accession>A0A821VBZ4</accession>
<evidence type="ECO:0000259" key="1">
    <source>
        <dbReference type="Pfam" id="PF15994"/>
    </source>
</evidence>
<name>A0A821VBZ4_9NEOP</name>
<dbReference type="PANTHER" id="PTHR41967">
    <property type="entry name" value="FI19406P1-RELATED"/>
    <property type="match status" value="1"/>
</dbReference>
<dbReference type="OrthoDB" id="289250at2759"/>
<dbReference type="Pfam" id="PF15994">
    <property type="entry name" value="DUF4770"/>
    <property type="match status" value="1"/>
</dbReference>
<sequence>MGKYKMPTVQQFLEKKKIYDKKEPVWVYLEREMREHVDKKPYNEKVGAWLRFLKDLRYYFYCEEKRKYTRLVTEVGPPWYCELSSSQREVLHDLKTNIHQDLLEDIPRRVRKSLSDLGITLKIPKPILMKAMNASVEDPGVFIWNLYTEYYKKSPSELRPEYDMNSMILMSSLVFIDLEECIDRLEKLTACERVPTKVPEPKQKKNTQPNVRYGEYLQKCYVPCYSSHTKKITDKDKPLPLGFKFKLRSVESYEKLCKNQSFLEKRKERNKKQKQEERVCNYKFWEPPSTLRNRNPKMAAMANKLKELKNKPKPKYKAPYKNVQYNICGVAFSGGKPNYLINGVSLLPTGFVPINAGLVSVGGEQVTTIVGYWKFPRTVVAKCDGTCDCKEKWEETVMDYLQNSKCRCGHLYDYNNKGKVTDKYFYPPTRHGKHWFDSAKIFQMDSLEDFIRDTVKDALMSTEPSREPSMPTLLPSGLRLQDLLEAFLAELSDTPLLIPHLPKACLLNNLLEWVRKRIKGKMTPADHKRLILQSQRRWLDLKHIDFRAIAYRIPFTLKQLEHMNWSHRYLIQTLFKILLDNFVTRNRLQQLTQTRLWWTTTKYDVYPSKAFLDIFFTYMPGRMKDTFLINPYSSELTPKYGAKTCPLGN</sequence>
<evidence type="ECO:0000313" key="3">
    <source>
        <dbReference type="EMBL" id="CAF4903526.1"/>
    </source>
</evidence>
<organism evidence="3 4">
    <name type="scientific">Pieris macdunnoughi</name>
    <dbReference type="NCBI Taxonomy" id="345717"/>
    <lineage>
        <taxon>Eukaryota</taxon>
        <taxon>Metazoa</taxon>
        <taxon>Ecdysozoa</taxon>
        <taxon>Arthropoda</taxon>
        <taxon>Hexapoda</taxon>
        <taxon>Insecta</taxon>
        <taxon>Pterygota</taxon>
        <taxon>Neoptera</taxon>
        <taxon>Endopterygota</taxon>
        <taxon>Lepidoptera</taxon>
        <taxon>Glossata</taxon>
        <taxon>Ditrysia</taxon>
        <taxon>Papilionoidea</taxon>
        <taxon>Pieridae</taxon>
        <taxon>Pierinae</taxon>
        <taxon>Pieris</taxon>
    </lineage>
</organism>
<feature type="domain" description="DUF4770" evidence="1">
    <location>
        <begin position="114"/>
        <end position="204"/>
    </location>
</feature>
<dbReference type="InterPro" id="IPR031935">
    <property type="entry name" value="DUF4770"/>
</dbReference>
<feature type="domain" description="DUF4771" evidence="2">
    <location>
        <begin position="480"/>
        <end position="625"/>
    </location>
</feature>
<dbReference type="Pfam" id="PF15995">
    <property type="entry name" value="DUF4771"/>
    <property type="match status" value="1"/>
</dbReference>
<reference evidence="3" key="1">
    <citation type="submission" date="2021-02" db="EMBL/GenBank/DDBJ databases">
        <authorList>
            <person name="Steward A R."/>
        </authorList>
    </citation>
    <scope>NUCLEOTIDE SEQUENCE</scope>
</reference>
<evidence type="ECO:0008006" key="5">
    <source>
        <dbReference type="Google" id="ProtNLM"/>
    </source>
</evidence>
<gene>
    <name evidence="3" type="ORF">PMACD_LOCUS11492</name>
</gene>
<evidence type="ECO:0000259" key="2">
    <source>
        <dbReference type="Pfam" id="PF15995"/>
    </source>
</evidence>
<dbReference type="EMBL" id="CAJOBZ010000039">
    <property type="protein sequence ID" value="CAF4903526.1"/>
    <property type="molecule type" value="Genomic_DNA"/>
</dbReference>
<dbReference type="AlphaFoldDB" id="A0A821VBZ4"/>
<comment type="caution">
    <text evidence="3">The sequence shown here is derived from an EMBL/GenBank/DDBJ whole genome shotgun (WGS) entry which is preliminary data.</text>
</comment>
<keyword evidence="4" id="KW-1185">Reference proteome</keyword>
<proteinExistence type="predicted"/>
<dbReference type="InterPro" id="IPR031936">
    <property type="entry name" value="DUF4771"/>
</dbReference>
<evidence type="ECO:0000313" key="4">
    <source>
        <dbReference type="Proteomes" id="UP000663880"/>
    </source>
</evidence>